<dbReference type="PANTHER" id="PTHR40370">
    <property type="entry name" value="EXPRESSED PROTEIN"/>
    <property type="match status" value="1"/>
</dbReference>
<organism evidence="3 4">
    <name type="scientific">Terfezia boudieri ATCC MYA-4762</name>
    <dbReference type="NCBI Taxonomy" id="1051890"/>
    <lineage>
        <taxon>Eukaryota</taxon>
        <taxon>Fungi</taxon>
        <taxon>Dikarya</taxon>
        <taxon>Ascomycota</taxon>
        <taxon>Pezizomycotina</taxon>
        <taxon>Pezizomycetes</taxon>
        <taxon>Pezizales</taxon>
        <taxon>Pezizaceae</taxon>
        <taxon>Terfezia</taxon>
    </lineage>
</organism>
<dbReference type="EMBL" id="ML121527">
    <property type="protein sequence ID" value="RPB29336.1"/>
    <property type="molecule type" value="Genomic_DNA"/>
</dbReference>
<keyword evidence="4" id="KW-1185">Reference proteome</keyword>
<dbReference type="Pfam" id="PF11274">
    <property type="entry name" value="DUF3074"/>
    <property type="match status" value="1"/>
</dbReference>
<evidence type="ECO:0000256" key="1">
    <source>
        <dbReference type="SAM" id="MobiDB-lite"/>
    </source>
</evidence>
<dbReference type="Proteomes" id="UP000267821">
    <property type="component" value="Unassembled WGS sequence"/>
</dbReference>
<feature type="region of interest" description="Disordered" evidence="1">
    <location>
        <begin position="444"/>
        <end position="510"/>
    </location>
</feature>
<feature type="region of interest" description="Disordered" evidence="1">
    <location>
        <begin position="527"/>
        <end position="609"/>
    </location>
</feature>
<feature type="domain" description="DUF3074" evidence="2">
    <location>
        <begin position="99"/>
        <end position="329"/>
    </location>
</feature>
<gene>
    <name evidence="3" type="ORF">L211DRAFT_4735</name>
</gene>
<dbReference type="SUPFAM" id="SSF55961">
    <property type="entry name" value="Bet v1-like"/>
    <property type="match status" value="1"/>
</dbReference>
<dbReference type="OrthoDB" id="5403181at2759"/>
<feature type="compositionally biased region" description="Polar residues" evidence="1">
    <location>
        <begin position="444"/>
        <end position="460"/>
    </location>
</feature>
<evidence type="ECO:0000313" key="3">
    <source>
        <dbReference type="EMBL" id="RPB29336.1"/>
    </source>
</evidence>
<feature type="compositionally biased region" description="Basic and acidic residues" evidence="1">
    <location>
        <begin position="527"/>
        <end position="590"/>
    </location>
</feature>
<proteinExistence type="predicted"/>
<protein>
    <recommendedName>
        <fullName evidence="2">DUF3074 domain-containing protein</fullName>
    </recommendedName>
</protein>
<dbReference type="InterPro" id="IPR024500">
    <property type="entry name" value="DUF3074"/>
</dbReference>
<dbReference type="STRING" id="1051890.A0A3N4M2D8"/>
<dbReference type="InterPro" id="IPR023393">
    <property type="entry name" value="START-like_dom_sf"/>
</dbReference>
<reference evidence="3 4" key="1">
    <citation type="journal article" date="2018" name="Nat. Ecol. Evol.">
        <title>Pezizomycetes genomes reveal the molecular basis of ectomycorrhizal truffle lifestyle.</title>
        <authorList>
            <person name="Murat C."/>
            <person name="Payen T."/>
            <person name="Noel B."/>
            <person name="Kuo A."/>
            <person name="Morin E."/>
            <person name="Chen J."/>
            <person name="Kohler A."/>
            <person name="Krizsan K."/>
            <person name="Balestrini R."/>
            <person name="Da Silva C."/>
            <person name="Montanini B."/>
            <person name="Hainaut M."/>
            <person name="Levati E."/>
            <person name="Barry K.W."/>
            <person name="Belfiori B."/>
            <person name="Cichocki N."/>
            <person name="Clum A."/>
            <person name="Dockter R.B."/>
            <person name="Fauchery L."/>
            <person name="Guy J."/>
            <person name="Iotti M."/>
            <person name="Le Tacon F."/>
            <person name="Lindquist E.A."/>
            <person name="Lipzen A."/>
            <person name="Malagnac F."/>
            <person name="Mello A."/>
            <person name="Molinier V."/>
            <person name="Miyauchi S."/>
            <person name="Poulain J."/>
            <person name="Riccioni C."/>
            <person name="Rubini A."/>
            <person name="Sitrit Y."/>
            <person name="Splivallo R."/>
            <person name="Traeger S."/>
            <person name="Wang M."/>
            <person name="Zifcakova L."/>
            <person name="Wipf D."/>
            <person name="Zambonelli A."/>
            <person name="Paolocci F."/>
            <person name="Nowrousian M."/>
            <person name="Ottonello S."/>
            <person name="Baldrian P."/>
            <person name="Spatafora J.W."/>
            <person name="Henrissat B."/>
            <person name="Nagy L.G."/>
            <person name="Aury J.M."/>
            <person name="Wincker P."/>
            <person name="Grigoriev I.V."/>
            <person name="Bonfante P."/>
            <person name="Martin F.M."/>
        </authorList>
    </citation>
    <scope>NUCLEOTIDE SEQUENCE [LARGE SCALE GENOMIC DNA]</scope>
    <source>
        <strain evidence="3 4">ATCC MYA-4762</strain>
    </source>
</reference>
<evidence type="ECO:0000259" key="2">
    <source>
        <dbReference type="Pfam" id="PF11274"/>
    </source>
</evidence>
<dbReference type="PANTHER" id="PTHR40370:SF1">
    <property type="entry name" value="DUF3074 DOMAIN-CONTAINING PROTEIN"/>
    <property type="match status" value="1"/>
</dbReference>
<name>A0A3N4M2D8_9PEZI</name>
<feature type="compositionally biased region" description="Low complexity" evidence="1">
    <location>
        <begin position="468"/>
        <end position="492"/>
    </location>
</feature>
<dbReference type="Gene3D" id="3.30.530.20">
    <property type="match status" value="1"/>
</dbReference>
<sequence length="644" mass="71096">MATPLNLSTLYSSLATISPQDYSSLPKSPSELTPFLTITIEAAQRAVSSIPAHPSAANPTPENNDIEKLYKSVKLPTTPPPSGDMKLWKFSASDGKGVWFARKSVHGSIGFERFRRGLDVEFALKESGLEGMERQEVPEGRVDSVRGIGCIERVGEKVVEGGGEVGLMEVYHLAAQFPGPTAAREFVTVCCKKQGREKIGGGRWYMIVSMPVKVGDEIEGICPSKVGSGYIRGEYESVELIREVVPEGEGEELVAESEVWEDTVDEGENADVDDEIVEAASQSREVRNYPIEWVMLSRSDPGGSVPRWMVERGTPGSIVKDAEKFLKWLRGLSDEQLGLNSPWGRNETSECGQRFAISATGSVVKEEEGGQETPIEENVQKHEEWGNKSLVSNIFGIAGEMVSPIVTKNILPNMPNILGRYGGAHNNTNDSSSAIPQQRLSPIARSSNDAASVQSFSTAAQDPIDPGSPSLTSSSASAELPITPLSTPSTLSATGALPPPNDAESKSLSRLLSQQTRLIARLEKALQKNRRGKDAEAKLRQRYEEEVRREEERYKRDMEKLGRKKEREAQKLKEKEQKQREKRQRGADKKERKKRVGSSSNASQAMREAMEVVERLTRENEMLVREKEELMRRISVLEAEAGRN</sequence>
<evidence type="ECO:0000313" key="4">
    <source>
        <dbReference type="Proteomes" id="UP000267821"/>
    </source>
</evidence>
<dbReference type="AlphaFoldDB" id="A0A3N4M2D8"/>
<dbReference type="InParanoid" id="A0A3N4M2D8"/>
<accession>A0A3N4M2D8</accession>